<comment type="caution">
    <text evidence="2">The sequence shown here is derived from an EMBL/GenBank/DDBJ whole genome shotgun (WGS) entry which is preliminary data.</text>
</comment>
<accession>A0A6M1T1T7</accession>
<dbReference type="EMBL" id="JAALLS010000030">
    <property type="protein sequence ID" value="NGP90028.1"/>
    <property type="molecule type" value="Genomic_DNA"/>
</dbReference>
<dbReference type="RefSeq" id="WP_165271257.1">
    <property type="nucleotide sequence ID" value="NZ_JAALLS010000030.1"/>
</dbReference>
<evidence type="ECO:0000259" key="1">
    <source>
        <dbReference type="Pfam" id="PF13338"/>
    </source>
</evidence>
<dbReference type="Proteomes" id="UP000479132">
    <property type="component" value="Unassembled WGS sequence"/>
</dbReference>
<sequence length="205" mass="23127">MYVSKKKIDEAISLFKKHGRILRTSETEGLGIHNRTLYKMLEEGYVDKIERGVYKLTDTDLLSNPDLAIVAKKVAKSKVCLISALDFHEMTTEIPHAVHIAIPRTNRDPKLDYPPIKTYRFSGDSLTEGIENHEIDGVEVQVYNPAKTIADCFKFRNKIGLDIAMEALEEGIKQGKASYSDILTYAEICRQKSVIKPYLEAIAHG</sequence>
<name>A0A6M1T1T7_9BACT</name>
<gene>
    <name evidence="2" type="ORF">G3569_16850</name>
</gene>
<proteinExistence type="predicted"/>
<dbReference type="InterPro" id="IPR025159">
    <property type="entry name" value="AbiEi_N"/>
</dbReference>
<reference evidence="2 3" key="1">
    <citation type="submission" date="2020-02" db="EMBL/GenBank/DDBJ databases">
        <title>Aliifodinibius halophilus 2W32, complete genome.</title>
        <authorList>
            <person name="Li Y."/>
            <person name="Wu S."/>
        </authorList>
    </citation>
    <scope>NUCLEOTIDE SEQUENCE [LARGE SCALE GENOMIC DNA]</scope>
    <source>
        <strain evidence="2 3">2W32</strain>
    </source>
</reference>
<dbReference type="AlphaFoldDB" id="A0A6M1T1T7"/>
<dbReference type="Pfam" id="PF13338">
    <property type="entry name" value="AbiEi_4"/>
    <property type="match status" value="1"/>
</dbReference>
<feature type="domain" description="AbiEi antitoxin N-terminal" evidence="1">
    <location>
        <begin position="12"/>
        <end position="54"/>
    </location>
</feature>
<evidence type="ECO:0000313" key="2">
    <source>
        <dbReference type="EMBL" id="NGP90028.1"/>
    </source>
</evidence>
<evidence type="ECO:0000313" key="3">
    <source>
        <dbReference type="Proteomes" id="UP000479132"/>
    </source>
</evidence>
<keyword evidence="3" id="KW-1185">Reference proteome</keyword>
<organism evidence="2 3">
    <name type="scientific">Fodinibius halophilus</name>
    <dbReference type="NCBI Taxonomy" id="1736908"/>
    <lineage>
        <taxon>Bacteria</taxon>
        <taxon>Pseudomonadati</taxon>
        <taxon>Balneolota</taxon>
        <taxon>Balneolia</taxon>
        <taxon>Balneolales</taxon>
        <taxon>Balneolaceae</taxon>
        <taxon>Fodinibius</taxon>
    </lineage>
</organism>
<protein>
    <submittedName>
        <fullName evidence="2">Transcriptional regulator</fullName>
    </submittedName>
</protein>